<dbReference type="eggNOG" id="ENOG502RP3T">
    <property type="taxonomic scope" value="Eukaryota"/>
</dbReference>
<dbReference type="InterPro" id="IPR046497">
    <property type="entry name" value="DUF6590"/>
</dbReference>
<evidence type="ECO:0000313" key="4">
    <source>
        <dbReference type="Proteomes" id="UP000030651"/>
    </source>
</evidence>
<evidence type="ECO:0000259" key="2">
    <source>
        <dbReference type="Pfam" id="PF20233"/>
    </source>
</evidence>
<proteinExistence type="predicted"/>
<dbReference type="HOGENOM" id="CLU_814096_0_0_1"/>
<dbReference type="GeneID" id="19269818"/>
<evidence type="ECO:0000313" key="3">
    <source>
        <dbReference type="EMBL" id="ETS82929.1"/>
    </source>
</evidence>
<dbReference type="Pfam" id="PF20233">
    <property type="entry name" value="DUF6590"/>
    <property type="match status" value="1"/>
</dbReference>
<accession>W3XA72</accession>
<feature type="region of interest" description="Disordered" evidence="1">
    <location>
        <begin position="252"/>
        <end position="341"/>
    </location>
</feature>
<name>W3XA72_PESFW</name>
<feature type="domain" description="DUF6590" evidence="2">
    <location>
        <begin position="47"/>
        <end position="177"/>
    </location>
</feature>
<keyword evidence="4" id="KW-1185">Reference proteome</keyword>
<feature type="region of interest" description="Disordered" evidence="1">
    <location>
        <begin position="203"/>
        <end position="223"/>
    </location>
</feature>
<evidence type="ECO:0000256" key="1">
    <source>
        <dbReference type="SAM" id="MobiDB-lite"/>
    </source>
</evidence>
<gene>
    <name evidence="3" type="ORF">PFICI_04805</name>
</gene>
<feature type="compositionally biased region" description="Basic and acidic residues" evidence="1">
    <location>
        <begin position="274"/>
        <end position="284"/>
    </location>
</feature>
<dbReference type="InParanoid" id="W3XA72"/>
<dbReference type="Proteomes" id="UP000030651">
    <property type="component" value="Unassembled WGS sequence"/>
</dbReference>
<organism evidence="3 4">
    <name type="scientific">Pestalotiopsis fici (strain W106-1 / CGMCC3.15140)</name>
    <dbReference type="NCBI Taxonomy" id="1229662"/>
    <lineage>
        <taxon>Eukaryota</taxon>
        <taxon>Fungi</taxon>
        <taxon>Dikarya</taxon>
        <taxon>Ascomycota</taxon>
        <taxon>Pezizomycotina</taxon>
        <taxon>Sordariomycetes</taxon>
        <taxon>Xylariomycetidae</taxon>
        <taxon>Amphisphaeriales</taxon>
        <taxon>Sporocadaceae</taxon>
        <taxon>Pestalotiopsis</taxon>
    </lineage>
</organism>
<protein>
    <recommendedName>
        <fullName evidence="2">DUF6590 domain-containing protein</fullName>
    </recommendedName>
</protein>
<sequence length="341" mass="38261">MASYKSKKSDSGFGDDAASGSTQPTDLTPDHPLAKKGYEIGTAANLEVGDVFEFLWADSNEFEWEWKCLGYVRFIVLRHSDTFPHHAVCIPISVGSKHNFAKPGIDSSQQGFIFDDNSPDQWHEKLAERNRLYYPPVGIELARGKFRVKEDSRANYADIIEIDHDAQVMVIGTVARYFDRLRRSVNKAVMRNILKRALTEYKAKRDKQNAPPPKIEPSVVGAGAPLEDDYQEEEEEEEADPSVDEANYATATAALPMDIPTPRDQPSMRSIRSSAEERRAERRASSSTRRLPTSRNGRKTAAEEASEQLQGKHDPNRVSQGGQSDYDLRSLHSVAMKGIKY</sequence>
<feature type="region of interest" description="Disordered" evidence="1">
    <location>
        <begin position="1"/>
        <end position="34"/>
    </location>
</feature>
<dbReference type="RefSeq" id="XP_007831577.1">
    <property type="nucleotide sequence ID" value="XM_007833386.1"/>
</dbReference>
<dbReference type="KEGG" id="pfy:PFICI_04805"/>
<dbReference type="EMBL" id="KI912111">
    <property type="protein sequence ID" value="ETS82929.1"/>
    <property type="molecule type" value="Genomic_DNA"/>
</dbReference>
<dbReference type="AlphaFoldDB" id="W3XA72"/>
<dbReference type="STRING" id="1229662.W3XA72"/>
<reference evidence="4" key="1">
    <citation type="journal article" date="2015" name="BMC Genomics">
        <title>Genomic and transcriptomic analysis of the endophytic fungus Pestalotiopsis fici reveals its lifestyle and high potential for synthesis of natural products.</title>
        <authorList>
            <person name="Wang X."/>
            <person name="Zhang X."/>
            <person name="Liu L."/>
            <person name="Xiang M."/>
            <person name="Wang W."/>
            <person name="Sun X."/>
            <person name="Che Y."/>
            <person name="Guo L."/>
            <person name="Liu G."/>
            <person name="Guo L."/>
            <person name="Wang C."/>
            <person name="Yin W.B."/>
            <person name="Stadler M."/>
            <person name="Zhang X."/>
            <person name="Liu X."/>
        </authorList>
    </citation>
    <scope>NUCLEOTIDE SEQUENCE [LARGE SCALE GENOMIC DNA]</scope>
    <source>
        <strain evidence="4">W106-1 / CGMCC3.15140</strain>
    </source>
</reference>
<dbReference type="OrthoDB" id="5224381at2759"/>